<dbReference type="InterPro" id="IPR013655">
    <property type="entry name" value="PAS_fold_3"/>
</dbReference>
<keyword evidence="7 9" id="KW-0802">TPR repeat</keyword>
<name>A0A928ZVQ3_LEPEC</name>
<evidence type="ECO:0000256" key="9">
    <source>
        <dbReference type="PROSITE-ProRule" id="PRU00339"/>
    </source>
</evidence>
<dbReference type="SMART" id="SM00091">
    <property type="entry name" value="PAS"/>
    <property type="match status" value="1"/>
</dbReference>
<dbReference type="InterPro" id="IPR000014">
    <property type="entry name" value="PAS"/>
</dbReference>
<dbReference type="Proteomes" id="UP000615026">
    <property type="component" value="Unassembled WGS sequence"/>
</dbReference>
<dbReference type="Gene3D" id="3.40.50.2300">
    <property type="match status" value="1"/>
</dbReference>
<dbReference type="InterPro" id="IPR000700">
    <property type="entry name" value="PAS-assoc_C"/>
</dbReference>
<dbReference type="CDD" id="cd00130">
    <property type="entry name" value="PAS"/>
    <property type="match status" value="1"/>
</dbReference>
<dbReference type="Gene3D" id="1.25.40.10">
    <property type="entry name" value="Tetratricopeptide repeat domain"/>
    <property type="match status" value="1"/>
</dbReference>
<dbReference type="PROSITE" id="PS50110">
    <property type="entry name" value="RESPONSE_REGULATORY"/>
    <property type="match status" value="1"/>
</dbReference>
<dbReference type="NCBIfam" id="TIGR00229">
    <property type="entry name" value="sensory_box"/>
    <property type="match status" value="1"/>
</dbReference>
<dbReference type="InterPro" id="IPR001610">
    <property type="entry name" value="PAC"/>
</dbReference>
<dbReference type="SUPFAM" id="SSF55785">
    <property type="entry name" value="PYP-like sensor domain (PAS domain)"/>
    <property type="match status" value="1"/>
</dbReference>
<protein>
    <recommendedName>
        <fullName evidence="2">histidine kinase</fullName>
        <ecNumber evidence="2">2.7.13.3</ecNumber>
    </recommendedName>
</protein>
<organism evidence="13 14">
    <name type="scientific">Leptolyngbya cf. ectocarpi LEGE 11479</name>
    <dbReference type="NCBI Taxonomy" id="1828722"/>
    <lineage>
        <taxon>Bacteria</taxon>
        <taxon>Bacillati</taxon>
        <taxon>Cyanobacteriota</taxon>
        <taxon>Cyanophyceae</taxon>
        <taxon>Leptolyngbyales</taxon>
        <taxon>Leptolyngbyaceae</taxon>
        <taxon>Leptolyngbya group</taxon>
        <taxon>Leptolyngbya</taxon>
    </lineage>
</organism>
<dbReference type="InterPro" id="IPR011006">
    <property type="entry name" value="CheY-like_superfamily"/>
</dbReference>
<evidence type="ECO:0000259" key="10">
    <source>
        <dbReference type="PROSITE" id="PS50110"/>
    </source>
</evidence>
<feature type="domain" description="Response regulatory" evidence="10">
    <location>
        <begin position="6"/>
        <end position="123"/>
    </location>
</feature>
<dbReference type="CDD" id="cd00156">
    <property type="entry name" value="REC"/>
    <property type="match status" value="1"/>
</dbReference>
<dbReference type="EMBL" id="JADEXP010000162">
    <property type="protein sequence ID" value="MBE9068357.1"/>
    <property type="molecule type" value="Genomic_DNA"/>
</dbReference>
<keyword evidence="3 8" id="KW-0597">Phosphoprotein</keyword>
<evidence type="ECO:0000256" key="1">
    <source>
        <dbReference type="ARBA" id="ARBA00000085"/>
    </source>
</evidence>
<dbReference type="GO" id="GO:0004673">
    <property type="term" value="F:protein histidine kinase activity"/>
    <property type="evidence" value="ECO:0007669"/>
    <property type="project" value="UniProtKB-EC"/>
</dbReference>
<dbReference type="SMART" id="SM00448">
    <property type="entry name" value="REC"/>
    <property type="match status" value="1"/>
</dbReference>
<dbReference type="InterPro" id="IPR019734">
    <property type="entry name" value="TPR_rpt"/>
</dbReference>
<evidence type="ECO:0000313" key="13">
    <source>
        <dbReference type="EMBL" id="MBE9068357.1"/>
    </source>
</evidence>
<dbReference type="Gene3D" id="3.30.450.20">
    <property type="entry name" value="PAS domain"/>
    <property type="match status" value="1"/>
</dbReference>
<proteinExistence type="predicted"/>
<dbReference type="PANTHER" id="PTHR43304">
    <property type="entry name" value="PHYTOCHROME-LIKE PROTEIN CPH1"/>
    <property type="match status" value="1"/>
</dbReference>
<dbReference type="Pfam" id="PF08447">
    <property type="entry name" value="PAS_3"/>
    <property type="match status" value="1"/>
</dbReference>
<gene>
    <name evidence="13" type="ORF">IQ260_17025</name>
</gene>
<feature type="domain" description="PAC" evidence="12">
    <location>
        <begin position="225"/>
        <end position="277"/>
    </location>
</feature>
<sequence length="393" mass="44822">MKSTMDALLVEDSPSDAQLVKAIVSSSNSEKPNLHHVGRFDEALTMLETTAFDIVLLDLHLPDGEGLHLIKQLKQLAPQTPIVVLTGLQDQTIAEAALHEGAQDYVVKSETFSPLRLSKLGYVDVGNLLIQRLKYAIKRAESMQKMESSQERYALVAQGANDGIWDWDLVNDRVYYSPQWQALLGLPDNYISNSPEEWLSRIHPEDRENFEQKFQDYITCRQQQFHCEYRIRHNNGDYLWVLTRGTALWNADGVVYRIAGSQTDMTIRAKVASPPPQQEEFAQTALHAVAIGIMSSLADLYLEEDRYSEAAPLLEGTLMMRKWLWGNTHFDVTLNVYQLATAYDNQGRYKKAKFLYQEALTLFEEHLGAKHHTTNIVRLKVLLINRMNEKLGL</sequence>
<evidence type="ECO:0000256" key="5">
    <source>
        <dbReference type="ARBA" id="ARBA00022737"/>
    </source>
</evidence>
<dbReference type="InterPro" id="IPR035965">
    <property type="entry name" value="PAS-like_dom_sf"/>
</dbReference>
<keyword evidence="5" id="KW-0677">Repeat</keyword>
<dbReference type="SUPFAM" id="SSF48452">
    <property type="entry name" value="TPR-like"/>
    <property type="match status" value="1"/>
</dbReference>
<evidence type="ECO:0000259" key="12">
    <source>
        <dbReference type="PROSITE" id="PS50113"/>
    </source>
</evidence>
<accession>A0A928ZVQ3</accession>
<dbReference type="AlphaFoldDB" id="A0A928ZVQ3"/>
<evidence type="ECO:0000256" key="8">
    <source>
        <dbReference type="PROSITE-ProRule" id="PRU00169"/>
    </source>
</evidence>
<feature type="modified residue" description="4-aspartylphosphate" evidence="8">
    <location>
        <position position="58"/>
    </location>
</feature>
<dbReference type="PANTHER" id="PTHR43304:SF1">
    <property type="entry name" value="PAC DOMAIN-CONTAINING PROTEIN"/>
    <property type="match status" value="1"/>
</dbReference>
<feature type="repeat" description="TPR" evidence="9">
    <location>
        <begin position="333"/>
        <end position="366"/>
    </location>
</feature>
<evidence type="ECO:0000259" key="11">
    <source>
        <dbReference type="PROSITE" id="PS50112"/>
    </source>
</evidence>
<dbReference type="SMART" id="SM00086">
    <property type="entry name" value="PAC"/>
    <property type="match status" value="1"/>
</dbReference>
<dbReference type="SUPFAM" id="SSF52172">
    <property type="entry name" value="CheY-like"/>
    <property type="match status" value="1"/>
</dbReference>
<reference evidence="13" key="1">
    <citation type="submission" date="2020-10" db="EMBL/GenBank/DDBJ databases">
        <authorList>
            <person name="Castelo-Branco R."/>
            <person name="Eusebio N."/>
            <person name="Adriana R."/>
            <person name="Vieira A."/>
            <person name="Brugerolle De Fraissinette N."/>
            <person name="Rezende De Castro R."/>
            <person name="Schneider M.P."/>
            <person name="Vasconcelos V."/>
            <person name="Leao P.N."/>
        </authorList>
    </citation>
    <scope>NUCLEOTIDE SEQUENCE</scope>
    <source>
        <strain evidence="13">LEGE 11479</strain>
    </source>
</reference>
<keyword evidence="6" id="KW-0418">Kinase</keyword>
<evidence type="ECO:0000256" key="3">
    <source>
        <dbReference type="ARBA" id="ARBA00022553"/>
    </source>
</evidence>
<evidence type="ECO:0000256" key="4">
    <source>
        <dbReference type="ARBA" id="ARBA00022679"/>
    </source>
</evidence>
<evidence type="ECO:0000256" key="2">
    <source>
        <dbReference type="ARBA" id="ARBA00012438"/>
    </source>
</evidence>
<dbReference type="PROSITE" id="PS50113">
    <property type="entry name" value="PAC"/>
    <property type="match status" value="1"/>
</dbReference>
<dbReference type="Pfam" id="PF00072">
    <property type="entry name" value="Response_reg"/>
    <property type="match status" value="1"/>
</dbReference>
<evidence type="ECO:0000313" key="14">
    <source>
        <dbReference type="Proteomes" id="UP000615026"/>
    </source>
</evidence>
<dbReference type="InterPro" id="IPR013105">
    <property type="entry name" value="TPR_2"/>
</dbReference>
<dbReference type="EC" id="2.7.13.3" evidence="2"/>
<dbReference type="PROSITE" id="PS50005">
    <property type="entry name" value="TPR"/>
    <property type="match status" value="1"/>
</dbReference>
<dbReference type="GO" id="GO:0000160">
    <property type="term" value="P:phosphorelay signal transduction system"/>
    <property type="evidence" value="ECO:0007669"/>
    <property type="project" value="InterPro"/>
</dbReference>
<evidence type="ECO:0000256" key="6">
    <source>
        <dbReference type="ARBA" id="ARBA00022777"/>
    </source>
</evidence>
<feature type="domain" description="PAS" evidence="11">
    <location>
        <begin position="149"/>
        <end position="221"/>
    </location>
</feature>
<keyword evidence="14" id="KW-1185">Reference proteome</keyword>
<comment type="catalytic activity">
    <reaction evidence="1">
        <text>ATP + protein L-histidine = ADP + protein N-phospho-L-histidine.</text>
        <dbReference type="EC" id="2.7.13.3"/>
    </reaction>
</comment>
<dbReference type="RefSeq" id="WP_193994305.1">
    <property type="nucleotide sequence ID" value="NZ_JADEXP010000162.1"/>
</dbReference>
<comment type="caution">
    <text evidence="13">The sequence shown here is derived from an EMBL/GenBank/DDBJ whole genome shotgun (WGS) entry which is preliminary data.</text>
</comment>
<evidence type="ECO:0000256" key="7">
    <source>
        <dbReference type="ARBA" id="ARBA00022803"/>
    </source>
</evidence>
<dbReference type="PROSITE" id="PS50112">
    <property type="entry name" value="PAS"/>
    <property type="match status" value="1"/>
</dbReference>
<keyword evidence="4" id="KW-0808">Transferase</keyword>
<dbReference type="InterPro" id="IPR001789">
    <property type="entry name" value="Sig_transdc_resp-reg_receiver"/>
</dbReference>
<dbReference type="InterPro" id="IPR011990">
    <property type="entry name" value="TPR-like_helical_dom_sf"/>
</dbReference>
<dbReference type="Pfam" id="PF07719">
    <property type="entry name" value="TPR_2"/>
    <property type="match status" value="1"/>
</dbReference>
<dbReference type="InterPro" id="IPR052162">
    <property type="entry name" value="Sensor_kinase/Photoreceptor"/>
</dbReference>